<dbReference type="Pfam" id="PF02826">
    <property type="entry name" value="2-Hacid_dh_C"/>
    <property type="match status" value="1"/>
</dbReference>
<dbReference type="GO" id="GO:0051287">
    <property type="term" value="F:NAD binding"/>
    <property type="evidence" value="ECO:0007669"/>
    <property type="project" value="InterPro"/>
</dbReference>
<dbReference type="SUPFAM" id="SSF51735">
    <property type="entry name" value="NAD(P)-binding Rossmann-fold domains"/>
    <property type="match status" value="1"/>
</dbReference>
<organism evidence="2 3">
    <name type="scientific">Tsukamurella conjunctivitidis</name>
    <dbReference type="NCBI Taxonomy" id="2592068"/>
    <lineage>
        <taxon>Bacteria</taxon>
        <taxon>Bacillati</taxon>
        <taxon>Actinomycetota</taxon>
        <taxon>Actinomycetes</taxon>
        <taxon>Mycobacteriales</taxon>
        <taxon>Tsukamurellaceae</taxon>
        <taxon>Tsukamurella</taxon>
    </lineage>
</organism>
<comment type="caution">
    <text evidence="2">The sequence shown here is derived from an EMBL/GenBank/DDBJ whole genome shotgun (WGS) entry which is preliminary data.</text>
</comment>
<gene>
    <name evidence="2" type="ORF">FK530_25110</name>
</gene>
<feature type="non-terminal residue" evidence="2">
    <location>
        <position position="1"/>
    </location>
</feature>
<protein>
    <recommendedName>
        <fullName evidence="1">D-isomer specific 2-hydroxyacid dehydrogenase NAD-binding domain-containing protein</fullName>
    </recommendedName>
</protein>
<evidence type="ECO:0000313" key="3">
    <source>
        <dbReference type="Proteomes" id="UP000319375"/>
    </source>
</evidence>
<dbReference type="Proteomes" id="UP000319375">
    <property type="component" value="Unassembled WGS sequence"/>
</dbReference>
<keyword evidence="3" id="KW-1185">Reference proteome</keyword>
<dbReference type="Gene3D" id="3.40.50.720">
    <property type="entry name" value="NAD(P)-binding Rossmann-like Domain"/>
    <property type="match status" value="1"/>
</dbReference>
<feature type="domain" description="D-isomer specific 2-hydroxyacid dehydrogenase NAD-binding" evidence="1">
    <location>
        <begin position="1"/>
        <end position="59"/>
    </location>
</feature>
<accession>A0A5C5RFE2</accession>
<evidence type="ECO:0000313" key="2">
    <source>
        <dbReference type="EMBL" id="TWS21676.1"/>
    </source>
</evidence>
<dbReference type="InterPro" id="IPR006140">
    <property type="entry name" value="D-isomer_DH_NAD-bd"/>
</dbReference>
<reference evidence="2 3" key="1">
    <citation type="submission" date="2019-06" db="EMBL/GenBank/DDBJ databases">
        <title>Tsukamurella conjunctivitidis sp. nov., Tsukamurella assacharolytica sp. nov. and Tsukamurella sputae sp. nov. isolated from patients with conjunctivitis, bacteraemia (lymphoma) and respiratory infection (sputum) in Hong Kong.</title>
        <authorList>
            <person name="Teng J.L.L."/>
            <person name="Lee H.H."/>
            <person name="Fong J.Y.H."/>
            <person name="Fok K.M.N."/>
            <person name="Lau S.K.P."/>
            <person name="Woo P.C.Y."/>
        </authorList>
    </citation>
    <scope>NUCLEOTIDE SEQUENCE [LARGE SCALE GENOMIC DNA]</scope>
    <source>
        <strain evidence="2 3">HKU72</strain>
    </source>
</reference>
<evidence type="ECO:0000259" key="1">
    <source>
        <dbReference type="Pfam" id="PF02826"/>
    </source>
</evidence>
<sequence>GAGRIGSRVSELLQPFGCRVSYFDPHVSTVPGAKRCRSLHELLSTSDVVSLHARATEGRNRSSTRKRWRRCEDPPYWSTLRAALWSTVRPWSRLSHQDDWEQQLWTPSTWSPCPWTVPFAPSPTSW</sequence>
<name>A0A5C5RFE2_9ACTN</name>
<dbReference type="AlphaFoldDB" id="A0A5C5RFE2"/>
<dbReference type="EMBL" id="VIGX01000215">
    <property type="protein sequence ID" value="TWS21676.1"/>
    <property type="molecule type" value="Genomic_DNA"/>
</dbReference>
<proteinExistence type="predicted"/>
<dbReference type="InterPro" id="IPR036291">
    <property type="entry name" value="NAD(P)-bd_dom_sf"/>
</dbReference>